<keyword evidence="5" id="KW-1185">Reference proteome</keyword>
<sequence>MSDKDSTPGTDSPPASGASPAKPPAEEPAAVTPAASGLPDLEAHTEAPQWLSGDDGHDTQVWTAAFEGAADVDGDGAADSRNDGSAAESAAAAEEPALTNPDDVTLEEPSLESPDISSEAAEAASLNDAAAEVKEVEAEAADAAVLTDPAANHPAAVSRTEGIAAAAPMTGNGTANDEEAPEDSSGPVRPEPAEPEETAAPAVPADSRRSRREAESPAAVPTSGNGGSKRTLLIIGVLGVLAVLVVLFFTVVLGSEKEPGVLEENVAPIELDAGACLAGFTGVNEPATVVTCETPHNAQLVASATYPDSDEFPGTDALSERATEVCSEVRYSDVLTDSPDLDLQENKVIPTRESWDDGDRRIDCFVVSNGEADLTASLLAD</sequence>
<feature type="domain" description="Septum formation-related" evidence="3">
    <location>
        <begin position="273"/>
        <end position="372"/>
    </location>
</feature>
<feature type="region of interest" description="Disordered" evidence="1">
    <location>
        <begin position="1"/>
        <end position="147"/>
    </location>
</feature>
<feature type="compositionally biased region" description="Low complexity" evidence="1">
    <location>
        <begin position="117"/>
        <end position="130"/>
    </location>
</feature>
<keyword evidence="2" id="KW-0472">Membrane</keyword>
<comment type="caution">
    <text evidence="4">The sequence shown here is derived from an EMBL/GenBank/DDBJ whole genome shotgun (WGS) entry which is preliminary data.</text>
</comment>
<feature type="compositionally biased region" description="Basic and acidic residues" evidence="1">
    <location>
        <begin position="206"/>
        <end position="215"/>
    </location>
</feature>
<gene>
    <name evidence="4" type="ORF">LJ752_06610</name>
</gene>
<feature type="compositionally biased region" description="Low complexity" evidence="1">
    <location>
        <begin position="8"/>
        <end position="20"/>
    </location>
</feature>
<name>A0ABS8GH32_9MICC</name>
<feature type="region of interest" description="Disordered" evidence="1">
    <location>
        <begin position="167"/>
        <end position="226"/>
    </location>
</feature>
<feature type="compositionally biased region" description="Low complexity" evidence="1">
    <location>
        <begin position="27"/>
        <end position="36"/>
    </location>
</feature>
<accession>A0ABS8GH32</accession>
<evidence type="ECO:0000256" key="1">
    <source>
        <dbReference type="SAM" id="MobiDB-lite"/>
    </source>
</evidence>
<keyword evidence="2" id="KW-0812">Transmembrane</keyword>
<dbReference type="InterPro" id="IPR026004">
    <property type="entry name" value="Septum_form"/>
</dbReference>
<protein>
    <submittedName>
        <fullName evidence="4">Septum formation family protein</fullName>
    </submittedName>
</protein>
<dbReference type="EMBL" id="JAJFZQ010000005">
    <property type="protein sequence ID" value="MCC3265715.1"/>
    <property type="molecule type" value="Genomic_DNA"/>
</dbReference>
<evidence type="ECO:0000313" key="4">
    <source>
        <dbReference type="EMBL" id="MCC3265715.1"/>
    </source>
</evidence>
<proteinExistence type="predicted"/>
<dbReference type="Pfam" id="PF13845">
    <property type="entry name" value="Septum_form"/>
    <property type="match status" value="1"/>
</dbReference>
<evidence type="ECO:0000259" key="3">
    <source>
        <dbReference type="Pfam" id="PF13845"/>
    </source>
</evidence>
<organism evidence="4 5">
    <name type="scientific">Arthrobacter gengyunqii</name>
    <dbReference type="NCBI Taxonomy" id="2886940"/>
    <lineage>
        <taxon>Bacteria</taxon>
        <taxon>Bacillati</taxon>
        <taxon>Actinomycetota</taxon>
        <taxon>Actinomycetes</taxon>
        <taxon>Micrococcales</taxon>
        <taxon>Micrococcaceae</taxon>
        <taxon>Arthrobacter</taxon>
    </lineage>
</organism>
<keyword evidence="2" id="KW-1133">Transmembrane helix</keyword>
<reference evidence="4" key="1">
    <citation type="submission" date="2021-10" db="EMBL/GenBank/DDBJ databases">
        <title>Novel species in genus Arthrobacter.</title>
        <authorList>
            <person name="Liu Y."/>
        </authorList>
    </citation>
    <scope>NUCLEOTIDE SEQUENCE</scope>
    <source>
        <strain evidence="4">Zg-Y786</strain>
    </source>
</reference>
<evidence type="ECO:0000313" key="5">
    <source>
        <dbReference type="Proteomes" id="UP001139168"/>
    </source>
</evidence>
<dbReference type="Proteomes" id="UP001139168">
    <property type="component" value="Unassembled WGS sequence"/>
</dbReference>
<feature type="transmembrane region" description="Helical" evidence="2">
    <location>
        <begin position="232"/>
        <end position="253"/>
    </location>
</feature>
<evidence type="ECO:0000256" key="2">
    <source>
        <dbReference type="SAM" id="Phobius"/>
    </source>
</evidence>
<feature type="compositionally biased region" description="Low complexity" evidence="1">
    <location>
        <begin position="77"/>
        <end position="97"/>
    </location>
</feature>
<dbReference type="RefSeq" id="WP_227890545.1">
    <property type="nucleotide sequence ID" value="NZ_JAJFZQ010000005.1"/>
</dbReference>